<evidence type="ECO:0000313" key="2">
    <source>
        <dbReference type="Proteomes" id="UP001295684"/>
    </source>
</evidence>
<comment type="caution">
    <text evidence="1">The sequence shown here is derived from an EMBL/GenBank/DDBJ whole genome shotgun (WGS) entry which is preliminary data.</text>
</comment>
<gene>
    <name evidence="1" type="ORF">ECRASSUSDP1_LOCUS7066</name>
</gene>
<keyword evidence="2" id="KW-1185">Reference proteome</keyword>
<evidence type="ECO:0000313" key="1">
    <source>
        <dbReference type="EMBL" id="CAI2365778.1"/>
    </source>
</evidence>
<dbReference type="Proteomes" id="UP001295684">
    <property type="component" value="Unassembled WGS sequence"/>
</dbReference>
<name>A0AAD1UB21_EUPCR</name>
<dbReference type="EMBL" id="CAMPGE010006872">
    <property type="protein sequence ID" value="CAI2365778.1"/>
    <property type="molecule type" value="Genomic_DNA"/>
</dbReference>
<reference evidence="1" key="1">
    <citation type="submission" date="2023-07" db="EMBL/GenBank/DDBJ databases">
        <authorList>
            <consortium name="AG Swart"/>
            <person name="Singh M."/>
            <person name="Singh A."/>
            <person name="Seah K."/>
            <person name="Emmerich C."/>
        </authorList>
    </citation>
    <scope>NUCLEOTIDE SEQUENCE</scope>
    <source>
        <strain evidence="1">DP1</strain>
    </source>
</reference>
<proteinExistence type="predicted"/>
<organism evidence="1 2">
    <name type="scientific">Euplotes crassus</name>
    <dbReference type="NCBI Taxonomy" id="5936"/>
    <lineage>
        <taxon>Eukaryota</taxon>
        <taxon>Sar</taxon>
        <taxon>Alveolata</taxon>
        <taxon>Ciliophora</taxon>
        <taxon>Intramacronucleata</taxon>
        <taxon>Spirotrichea</taxon>
        <taxon>Hypotrichia</taxon>
        <taxon>Euplotida</taxon>
        <taxon>Euplotidae</taxon>
        <taxon>Moneuplotes</taxon>
    </lineage>
</organism>
<dbReference type="AlphaFoldDB" id="A0AAD1UB21"/>
<accession>A0AAD1UB21</accession>
<protein>
    <submittedName>
        <fullName evidence="1">Uncharacterized protein</fullName>
    </submittedName>
</protein>
<sequence length="84" mass="9762">MSCQKPSIMKIHLYLSLIMKSFKGTSCCNPFTNTETSYIQEENFKRSVSVAHNYSGCYQKIGNRAEFPLSYFILKPWQTIQKEP</sequence>